<reference evidence="4" key="1">
    <citation type="journal article" date="2021" name="Elife">
        <title>Highly contiguous assemblies of 101 drosophilid genomes.</title>
        <authorList>
            <person name="Kim B.Y."/>
            <person name="Wang J.R."/>
            <person name="Miller D.E."/>
            <person name="Barmina O."/>
            <person name="Delaney E."/>
            <person name="Thompson A."/>
            <person name="Comeault A.A."/>
            <person name="Peede D."/>
            <person name="D'Agostino E.R."/>
            <person name="Pelaez J."/>
            <person name="Aguilar J.M."/>
            <person name="Haji D."/>
            <person name="Matsunaga T."/>
            <person name="Armstrong E.E."/>
            <person name="Zych M."/>
            <person name="Ogawa Y."/>
            <person name="Stamenkovic-Radak M."/>
            <person name="Jelic M."/>
            <person name="Veselinovic M.S."/>
            <person name="Tanaskovic M."/>
            <person name="Eric P."/>
            <person name="Gao J.J."/>
            <person name="Katoh T.K."/>
            <person name="Toda M.J."/>
            <person name="Watabe H."/>
            <person name="Watada M."/>
            <person name="Davis J.S."/>
            <person name="Moyle L.C."/>
            <person name="Manoli G."/>
            <person name="Bertolini E."/>
            <person name="Kostal V."/>
            <person name="Hawley R.S."/>
            <person name="Takahashi A."/>
            <person name="Jones C.D."/>
            <person name="Price D.K."/>
            <person name="Whiteman N."/>
            <person name="Kopp A."/>
            <person name="Matute D.R."/>
            <person name="Petrov D.A."/>
        </authorList>
    </citation>
    <scope>NUCLEOTIDE SEQUENCE [LARGE SCALE GENOMIC DNA]</scope>
</reference>
<dbReference type="Pfam" id="PF16012">
    <property type="entry name" value="DUF4780"/>
    <property type="match status" value="1"/>
</dbReference>
<reference evidence="5" key="2">
    <citation type="submission" date="2025-04" db="UniProtKB">
        <authorList>
            <consortium name="RefSeq"/>
        </authorList>
    </citation>
    <scope>IDENTIFICATION</scope>
</reference>
<dbReference type="Proteomes" id="UP001652680">
    <property type="component" value="Unassembled WGS sequence"/>
</dbReference>
<feature type="domain" description="DUF4780" evidence="2">
    <location>
        <begin position="262"/>
        <end position="447"/>
    </location>
</feature>
<keyword evidence="4" id="KW-1185">Reference proteome</keyword>
<proteinExistence type="predicted"/>
<protein>
    <submittedName>
        <fullName evidence="5">Uncharacterized protein LOC108043692 isoform X1</fullName>
    </submittedName>
</protein>
<evidence type="ECO:0000313" key="5">
    <source>
        <dbReference type="RefSeq" id="XP_016977988.1"/>
    </source>
</evidence>
<gene>
    <name evidence="5" type="primary">LOC108043692</name>
    <name evidence="3" type="synonym">108043692</name>
</gene>
<dbReference type="AlphaFoldDB" id="A0A6P4ESE5"/>
<evidence type="ECO:0000313" key="3">
    <source>
        <dbReference type="EnsemblMetazoa" id="XP_016977988.1"/>
    </source>
</evidence>
<sequence>MFVVEVKIPSADVPNSKPQMFEIEQTANVLDLKMKLEALVGLPLSRLEIQNLSRNLANDENLSELLRVKEPRDSIMKINGSAFSLLNGKAFLAFLQFYNRSEGDSQLSFLNRPSDSMLLPVDRLPQFCEVSDSQDSTISSISDKTNTSFESASTSASSAGRKRKARLSDEESVAKRIRSSPSPNVVKVVAQNVLSNNQDGKISTFINSKAMIYAKSCKKEPSVTTEDFDYEEEPNPHCKDKRDCCTQNKCGMPDNRPPYAKTMPENRRYGLVISNDDKDAEGVDQEALMRQFFKLFENCGVHNLHFSSCTSVAKFCVNLLVVCEDDETADWVISAVEGVCPPHTCLPFIKFFRLIRCTFVLPLIVPGKPLCSIFDLLEMQNCGIVTHKWTVIGRTILDPCQEDFNEMAVSSLCDNELIELYIDEDSKEIIENQCYKLKYCFWRLKFDFEC</sequence>
<dbReference type="RefSeq" id="XP_016977988.1">
    <property type="nucleotide sequence ID" value="XM_017122499.1"/>
</dbReference>
<dbReference type="OrthoDB" id="8040656at2759"/>
<reference evidence="3" key="3">
    <citation type="submission" date="2025-05" db="UniProtKB">
        <authorList>
            <consortium name="EnsemblMetazoa"/>
        </authorList>
    </citation>
    <scope>IDENTIFICATION</scope>
</reference>
<organism evidence="5">
    <name type="scientific">Drosophila rhopaloa</name>
    <name type="common">Fruit fly</name>
    <dbReference type="NCBI Taxonomy" id="1041015"/>
    <lineage>
        <taxon>Eukaryota</taxon>
        <taxon>Metazoa</taxon>
        <taxon>Ecdysozoa</taxon>
        <taxon>Arthropoda</taxon>
        <taxon>Hexapoda</taxon>
        <taxon>Insecta</taxon>
        <taxon>Pterygota</taxon>
        <taxon>Neoptera</taxon>
        <taxon>Endopterygota</taxon>
        <taxon>Diptera</taxon>
        <taxon>Brachycera</taxon>
        <taxon>Muscomorpha</taxon>
        <taxon>Ephydroidea</taxon>
        <taxon>Drosophilidae</taxon>
        <taxon>Drosophila</taxon>
        <taxon>Sophophora</taxon>
    </lineage>
</organism>
<dbReference type="EnsemblMetazoa" id="XM_017122499.2">
    <property type="protein sequence ID" value="XP_016977988.1"/>
    <property type="gene ID" value="LOC108043692"/>
</dbReference>
<dbReference type="InterPro" id="IPR031961">
    <property type="entry name" value="DUF4780"/>
</dbReference>
<accession>A0A6P4ESE5</accession>
<dbReference type="GeneID" id="108043692"/>
<evidence type="ECO:0000313" key="4">
    <source>
        <dbReference type="Proteomes" id="UP001652680"/>
    </source>
</evidence>
<name>A0A6P4ESE5_DRORH</name>
<feature type="compositionally biased region" description="Low complexity" evidence="1">
    <location>
        <begin position="137"/>
        <end position="159"/>
    </location>
</feature>
<evidence type="ECO:0000259" key="2">
    <source>
        <dbReference type="Pfam" id="PF16012"/>
    </source>
</evidence>
<feature type="region of interest" description="Disordered" evidence="1">
    <location>
        <begin position="137"/>
        <end position="179"/>
    </location>
</feature>
<evidence type="ECO:0000256" key="1">
    <source>
        <dbReference type="SAM" id="MobiDB-lite"/>
    </source>
</evidence>